<proteinExistence type="predicted"/>
<protein>
    <submittedName>
        <fullName evidence="1">Uncharacterized protein</fullName>
    </submittedName>
</protein>
<keyword evidence="2" id="KW-1185">Reference proteome</keyword>
<dbReference type="Proteomes" id="UP000244069">
    <property type="component" value="Unassembled WGS sequence"/>
</dbReference>
<accession>A0A2T5ZYB6</accession>
<evidence type="ECO:0000313" key="1">
    <source>
        <dbReference type="EMBL" id="PTX36547.1"/>
    </source>
</evidence>
<name>A0A2T5ZYB6_9RHOB</name>
<comment type="caution">
    <text evidence="1">The sequence shown here is derived from an EMBL/GenBank/DDBJ whole genome shotgun (WGS) entry which is preliminary data.</text>
</comment>
<organism evidence="1 2">
    <name type="scientific">Allosediminivita pacifica</name>
    <dbReference type="NCBI Taxonomy" id="1267769"/>
    <lineage>
        <taxon>Bacteria</taxon>
        <taxon>Pseudomonadati</taxon>
        <taxon>Pseudomonadota</taxon>
        <taxon>Alphaproteobacteria</taxon>
        <taxon>Rhodobacterales</taxon>
        <taxon>Paracoccaceae</taxon>
        <taxon>Allosediminivita</taxon>
    </lineage>
</organism>
<dbReference type="OrthoDB" id="7870956at2"/>
<dbReference type="AlphaFoldDB" id="A0A2T5ZYB6"/>
<evidence type="ECO:0000313" key="2">
    <source>
        <dbReference type="Proteomes" id="UP000244069"/>
    </source>
</evidence>
<sequence length="50" mass="5539">MNKIIARLRSILRSLATKANLKISVALSVPGFLKVEVSYSRNLDRPPEDG</sequence>
<reference evidence="1 2" key="1">
    <citation type="submission" date="2018-04" db="EMBL/GenBank/DDBJ databases">
        <title>Genomic Encyclopedia of Archaeal and Bacterial Type Strains, Phase II (KMG-II): from individual species to whole genera.</title>
        <authorList>
            <person name="Goeker M."/>
        </authorList>
    </citation>
    <scope>NUCLEOTIDE SEQUENCE [LARGE SCALE GENOMIC DNA]</scope>
    <source>
        <strain evidence="1 2">DSM 29329</strain>
    </source>
</reference>
<dbReference type="RefSeq" id="WP_158274137.1">
    <property type="nucleotide sequence ID" value="NZ_BMEZ01000056.1"/>
</dbReference>
<dbReference type="EMBL" id="QBKN01000057">
    <property type="protein sequence ID" value="PTX36547.1"/>
    <property type="molecule type" value="Genomic_DNA"/>
</dbReference>
<gene>
    <name evidence="1" type="ORF">C8N44_1575</name>
</gene>